<proteinExistence type="predicted"/>
<accession>A0A7I4Z4Q3</accession>
<feature type="signal peptide" evidence="3">
    <location>
        <begin position="1"/>
        <end position="20"/>
    </location>
</feature>
<feature type="region of interest" description="Disordered" evidence="1">
    <location>
        <begin position="143"/>
        <end position="163"/>
    </location>
</feature>
<feature type="chain" id="PRO_5029724209" evidence="3">
    <location>
        <begin position="21"/>
        <end position="235"/>
    </location>
</feature>
<keyword evidence="2" id="KW-0472">Membrane</keyword>
<dbReference type="OrthoDB" id="5865623at2759"/>
<name>A0A7I4Z4Q3_HAECO</name>
<keyword evidence="2" id="KW-1133">Transmembrane helix</keyword>
<reference evidence="5" key="1">
    <citation type="submission" date="2020-12" db="UniProtKB">
        <authorList>
            <consortium name="WormBaseParasite"/>
        </authorList>
    </citation>
    <scope>IDENTIFICATION</scope>
    <source>
        <strain evidence="5">MHco3</strain>
    </source>
</reference>
<dbReference type="AlphaFoldDB" id="A0A7I4Z4Q3"/>
<evidence type="ECO:0000313" key="5">
    <source>
        <dbReference type="WBParaSite" id="HCON_00184870-00001"/>
    </source>
</evidence>
<keyword evidence="4" id="KW-1185">Reference proteome</keyword>
<feature type="transmembrane region" description="Helical" evidence="2">
    <location>
        <begin position="173"/>
        <end position="194"/>
    </location>
</feature>
<evidence type="ECO:0000313" key="4">
    <source>
        <dbReference type="Proteomes" id="UP000025227"/>
    </source>
</evidence>
<dbReference type="WBParaSite" id="HCON_00184870-00001">
    <property type="protein sequence ID" value="HCON_00184870-00001"/>
    <property type="gene ID" value="HCON_00184870"/>
</dbReference>
<evidence type="ECO:0000256" key="2">
    <source>
        <dbReference type="SAM" id="Phobius"/>
    </source>
</evidence>
<sequence>MPFLGMRVVFILGFLALMEAAVVYKRVCSYCRDKQVYKHGHYYSGFYQKHNTGPLEDYPCANDPGKLMKCSTSCIQAQFIEQETGSVYTYRDCGTFLLQEFGTEKFNLSYTQYAMILSDVDEVGNTWVFKFCNKEKCLHPSDYEITDGDQGEKGTTSESVPVQAPIQSSSSKLFIVSCAVVVGMVVGIAIAKAVKVFDRHRADRDFPPIANVELLRDNDNEPVAHISLPQQPSNL</sequence>
<keyword evidence="3" id="KW-0732">Signal</keyword>
<keyword evidence="2" id="KW-0812">Transmembrane</keyword>
<protein>
    <submittedName>
        <fullName evidence="5">Uncharacterized protein</fullName>
    </submittedName>
</protein>
<evidence type="ECO:0000256" key="1">
    <source>
        <dbReference type="SAM" id="MobiDB-lite"/>
    </source>
</evidence>
<evidence type="ECO:0000256" key="3">
    <source>
        <dbReference type="SAM" id="SignalP"/>
    </source>
</evidence>
<feature type="compositionally biased region" description="Polar residues" evidence="1">
    <location>
        <begin position="153"/>
        <end position="163"/>
    </location>
</feature>
<dbReference type="Proteomes" id="UP000025227">
    <property type="component" value="Unplaced"/>
</dbReference>
<organism evidence="4 5">
    <name type="scientific">Haemonchus contortus</name>
    <name type="common">Barber pole worm</name>
    <dbReference type="NCBI Taxonomy" id="6289"/>
    <lineage>
        <taxon>Eukaryota</taxon>
        <taxon>Metazoa</taxon>
        <taxon>Ecdysozoa</taxon>
        <taxon>Nematoda</taxon>
        <taxon>Chromadorea</taxon>
        <taxon>Rhabditida</taxon>
        <taxon>Rhabditina</taxon>
        <taxon>Rhabditomorpha</taxon>
        <taxon>Strongyloidea</taxon>
        <taxon>Trichostrongylidae</taxon>
        <taxon>Haemonchus</taxon>
    </lineage>
</organism>